<reference evidence="1 2" key="1">
    <citation type="submission" date="2017-09" db="EMBL/GenBank/DDBJ databases">
        <title>Large-scale bioinformatics analysis of Bacillus genomes uncovers conserved roles of natural products in bacterial physiology.</title>
        <authorList>
            <consortium name="Agbiome Team Llc"/>
            <person name="Bleich R.M."/>
            <person name="Kirk G.J."/>
            <person name="Santa Maria K.C."/>
            <person name="Allen S.E."/>
            <person name="Farag S."/>
            <person name="Shank E.A."/>
            <person name="Bowers A."/>
        </authorList>
    </citation>
    <scope>NUCLEOTIDE SEQUENCE [LARGE SCALE GENOMIC DNA]</scope>
    <source>
        <strain evidence="1 2">AFS003013</strain>
    </source>
</reference>
<dbReference type="EMBL" id="NTYW01000006">
    <property type="protein sequence ID" value="PES40520.1"/>
    <property type="molecule type" value="Genomic_DNA"/>
</dbReference>
<dbReference type="AlphaFoldDB" id="A0A2B0NIH4"/>
<evidence type="ECO:0000313" key="1">
    <source>
        <dbReference type="EMBL" id="PES40520.1"/>
    </source>
</evidence>
<evidence type="ECO:0000313" key="2">
    <source>
        <dbReference type="Proteomes" id="UP000220341"/>
    </source>
</evidence>
<dbReference type="Proteomes" id="UP000220341">
    <property type="component" value="Unassembled WGS sequence"/>
</dbReference>
<protein>
    <submittedName>
        <fullName evidence="1">Uncharacterized protein</fullName>
    </submittedName>
</protein>
<comment type="caution">
    <text evidence="1">The sequence shown here is derived from an EMBL/GenBank/DDBJ whole genome shotgun (WGS) entry which is preliminary data.</text>
</comment>
<dbReference type="RefSeq" id="WP_013057125.1">
    <property type="nucleotide sequence ID" value="NZ_CP015226.1"/>
</dbReference>
<sequence>MNMKNTQIRIETLSYHYESIMVNDEVERAIKSIEVTYRVYKHNHVLNGHVVLSGEEIYDLQQLTHAVAGKIKAELETT</sequence>
<accession>A0A2B0NIH4</accession>
<gene>
    <name evidence="1" type="ORF">CN497_07310</name>
</gene>
<name>A0A2B0NIH4_PRIMG</name>
<proteinExistence type="predicted"/>
<organism evidence="1 2">
    <name type="scientific">Priestia megaterium</name>
    <name type="common">Bacillus megaterium</name>
    <dbReference type="NCBI Taxonomy" id="1404"/>
    <lineage>
        <taxon>Bacteria</taxon>
        <taxon>Bacillati</taxon>
        <taxon>Bacillota</taxon>
        <taxon>Bacilli</taxon>
        <taxon>Bacillales</taxon>
        <taxon>Bacillaceae</taxon>
        <taxon>Priestia</taxon>
    </lineage>
</organism>